<dbReference type="AlphaFoldDB" id="A0A8H4VGF0"/>
<accession>A0A8H4VGF0</accession>
<reference evidence="1 2" key="1">
    <citation type="journal article" date="2020" name="G3 (Bethesda)">
        <title>Genetic Underpinnings of Host Manipulation by Ophiocordyceps as Revealed by Comparative Transcriptomics.</title>
        <authorList>
            <person name="Will I."/>
            <person name="Das B."/>
            <person name="Trinh T."/>
            <person name="Brachmann A."/>
            <person name="Ohm R.A."/>
            <person name="de Bekker C."/>
        </authorList>
    </citation>
    <scope>NUCLEOTIDE SEQUENCE [LARGE SCALE GENOMIC DNA]</scope>
    <source>
        <strain evidence="1 2">EC05</strain>
    </source>
</reference>
<comment type="caution">
    <text evidence="1">The sequence shown here is derived from an EMBL/GenBank/DDBJ whole genome shotgun (WGS) entry which is preliminary data.</text>
</comment>
<evidence type="ECO:0000313" key="1">
    <source>
        <dbReference type="EMBL" id="KAF4594958.1"/>
    </source>
</evidence>
<gene>
    <name evidence="1" type="ORF">GQ602_000571</name>
</gene>
<protein>
    <submittedName>
        <fullName evidence="1">Uncharacterized protein</fullName>
    </submittedName>
</protein>
<proteinExistence type="predicted"/>
<evidence type="ECO:0000313" key="2">
    <source>
        <dbReference type="Proteomes" id="UP000562929"/>
    </source>
</evidence>
<name>A0A8H4VGF0_9HYPO</name>
<keyword evidence="2" id="KW-1185">Reference proteome</keyword>
<dbReference type="Proteomes" id="UP000562929">
    <property type="component" value="Unassembled WGS sequence"/>
</dbReference>
<dbReference type="EMBL" id="JAACLJ010000001">
    <property type="protein sequence ID" value="KAF4594958.1"/>
    <property type="molecule type" value="Genomic_DNA"/>
</dbReference>
<sequence>MLAFNEQHTTTNLHKLQRCIICLIILPNSRRKYAFPRPKPTSYELNLYKRRSPESTGIKAKRAIGL</sequence>
<organism evidence="1 2">
    <name type="scientific">Ophiocordyceps camponoti-floridani</name>
    <dbReference type="NCBI Taxonomy" id="2030778"/>
    <lineage>
        <taxon>Eukaryota</taxon>
        <taxon>Fungi</taxon>
        <taxon>Dikarya</taxon>
        <taxon>Ascomycota</taxon>
        <taxon>Pezizomycotina</taxon>
        <taxon>Sordariomycetes</taxon>
        <taxon>Hypocreomycetidae</taxon>
        <taxon>Hypocreales</taxon>
        <taxon>Ophiocordycipitaceae</taxon>
        <taxon>Ophiocordyceps</taxon>
    </lineage>
</organism>